<dbReference type="EMBL" id="KV440975">
    <property type="protein sequence ID" value="OAD77224.1"/>
    <property type="molecule type" value="Genomic_DNA"/>
</dbReference>
<proteinExistence type="predicted"/>
<evidence type="ECO:0000259" key="2">
    <source>
        <dbReference type="PROSITE" id="PS50405"/>
    </source>
</evidence>
<dbReference type="PANTHER" id="PTHR45374:SF1">
    <property type="entry name" value="GLUTATHIONE S-TRANSFERASE TCHQD"/>
    <property type="match status" value="1"/>
</dbReference>
<accession>A0A167P4B9</accession>
<dbReference type="Gene3D" id="3.40.30.10">
    <property type="entry name" value="Glutaredoxin"/>
    <property type="match status" value="1"/>
</dbReference>
<dbReference type="SUPFAM" id="SSF52833">
    <property type="entry name" value="Thioredoxin-like"/>
    <property type="match status" value="1"/>
</dbReference>
<dbReference type="RefSeq" id="XP_018295264.1">
    <property type="nucleotide sequence ID" value="XM_018435286.1"/>
</dbReference>
<dbReference type="SUPFAM" id="SSF47616">
    <property type="entry name" value="GST C-terminal domain-like"/>
    <property type="match status" value="1"/>
</dbReference>
<dbReference type="PROSITE" id="PS50404">
    <property type="entry name" value="GST_NTER"/>
    <property type="match status" value="1"/>
</dbReference>
<dbReference type="Pfam" id="PF00043">
    <property type="entry name" value="GST_C"/>
    <property type="match status" value="1"/>
</dbReference>
<dbReference type="Proteomes" id="UP000077315">
    <property type="component" value="Unassembled WGS sequence"/>
</dbReference>
<dbReference type="InterPro" id="IPR004045">
    <property type="entry name" value="Glutathione_S-Trfase_N"/>
</dbReference>
<dbReference type="GeneID" id="28996192"/>
<dbReference type="STRING" id="763407.A0A167P4B9"/>
<feature type="domain" description="GST N-terminal" evidence="1">
    <location>
        <begin position="3"/>
        <end position="90"/>
    </location>
</feature>
<dbReference type="InterPro" id="IPR036249">
    <property type="entry name" value="Thioredoxin-like_sf"/>
</dbReference>
<evidence type="ECO:0008006" key="5">
    <source>
        <dbReference type="Google" id="ProtNLM"/>
    </source>
</evidence>
<dbReference type="GO" id="GO:0004364">
    <property type="term" value="F:glutathione transferase activity"/>
    <property type="evidence" value="ECO:0007669"/>
    <property type="project" value="InterPro"/>
</dbReference>
<gene>
    <name evidence="3" type="ORF">PHYBLDRAFT_165712</name>
</gene>
<dbReference type="OrthoDB" id="422574at2759"/>
<name>A0A167P4B9_PHYB8</name>
<dbReference type="PANTHER" id="PTHR45374">
    <property type="entry name" value="GLUTATHIONE S-TRANSFERASE TCHQD"/>
    <property type="match status" value="1"/>
</dbReference>
<dbReference type="InterPro" id="IPR010987">
    <property type="entry name" value="Glutathione-S-Trfase_C-like"/>
</dbReference>
<dbReference type="PROSITE" id="PS50405">
    <property type="entry name" value="GST_CTER"/>
    <property type="match status" value="1"/>
</dbReference>
<dbReference type="InParanoid" id="A0A167P4B9"/>
<keyword evidence="4" id="KW-1185">Reference proteome</keyword>
<dbReference type="VEuPathDB" id="FungiDB:PHYBLDRAFT_165712"/>
<evidence type="ECO:0000313" key="3">
    <source>
        <dbReference type="EMBL" id="OAD77224.1"/>
    </source>
</evidence>
<dbReference type="Pfam" id="PF13409">
    <property type="entry name" value="GST_N_2"/>
    <property type="match status" value="1"/>
</dbReference>
<dbReference type="Gene3D" id="1.20.1050.10">
    <property type="match status" value="1"/>
</dbReference>
<organism evidence="3 4">
    <name type="scientific">Phycomyces blakesleeanus (strain ATCC 8743b / DSM 1359 / FGSC 10004 / NBRC 33097 / NRRL 1555)</name>
    <dbReference type="NCBI Taxonomy" id="763407"/>
    <lineage>
        <taxon>Eukaryota</taxon>
        <taxon>Fungi</taxon>
        <taxon>Fungi incertae sedis</taxon>
        <taxon>Mucoromycota</taxon>
        <taxon>Mucoromycotina</taxon>
        <taxon>Mucoromycetes</taxon>
        <taxon>Mucorales</taxon>
        <taxon>Phycomycetaceae</taxon>
        <taxon>Phycomyces</taxon>
    </lineage>
</organism>
<dbReference type="InterPro" id="IPR044617">
    <property type="entry name" value="TCHQD"/>
</dbReference>
<feature type="domain" description="GST C-terminal" evidence="2">
    <location>
        <begin position="142"/>
        <end position="261"/>
    </location>
</feature>
<evidence type="ECO:0000313" key="4">
    <source>
        <dbReference type="Proteomes" id="UP000077315"/>
    </source>
</evidence>
<evidence type="ECO:0000259" key="1">
    <source>
        <dbReference type="PROSITE" id="PS50404"/>
    </source>
</evidence>
<reference evidence="4" key="1">
    <citation type="submission" date="2015-06" db="EMBL/GenBank/DDBJ databases">
        <title>Expansion of signal transduction pathways in fungi by whole-genome duplication.</title>
        <authorList>
            <consortium name="DOE Joint Genome Institute"/>
            <person name="Corrochano L.M."/>
            <person name="Kuo A."/>
            <person name="Marcet-Houben M."/>
            <person name="Polaino S."/>
            <person name="Salamov A."/>
            <person name="Villalobos J.M."/>
            <person name="Alvarez M.I."/>
            <person name="Avalos J."/>
            <person name="Benito E.P."/>
            <person name="Benoit I."/>
            <person name="Burger G."/>
            <person name="Camino L.P."/>
            <person name="Canovas D."/>
            <person name="Cerda-Olmedo E."/>
            <person name="Cheng J.-F."/>
            <person name="Dominguez A."/>
            <person name="Elias M."/>
            <person name="Eslava A.P."/>
            <person name="Glaser F."/>
            <person name="Grimwood J."/>
            <person name="Gutierrez G."/>
            <person name="Heitman J."/>
            <person name="Henrissat B."/>
            <person name="Iturriaga E.A."/>
            <person name="Lang B.F."/>
            <person name="Lavin J.L."/>
            <person name="Lee S."/>
            <person name="Li W."/>
            <person name="Lindquist E."/>
            <person name="Lopez-Garcia S."/>
            <person name="Luque E.M."/>
            <person name="Marcos A.T."/>
            <person name="Martin J."/>
            <person name="McCluskey K."/>
            <person name="Medina H.R."/>
            <person name="Miralles-Duran A."/>
            <person name="Miyazaki A."/>
            <person name="Munoz-Torres E."/>
            <person name="Oguiza J.A."/>
            <person name="Ohm R."/>
            <person name="Olmedo M."/>
            <person name="Orejas M."/>
            <person name="Ortiz-Castellanos L."/>
            <person name="Pisabarro A.G."/>
            <person name="Rodriguez-Romero J."/>
            <person name="Ruiz-Herrera J."/>
            <person name="Ruiz-Vazquez R."/>
            <person name="Sanz C."/>
            <person name="Schackwitz W."/>
            <person name="Schmutz J."/>
            <person name="Shahriari M."/>
            <person name="Shelest E."/>
            <person name="Silva-Franco F."/>
            <person name="Soanes D."/>
            <person name="Syed K."/>
            <person name="Tagua V.G."/>
            <person name="Talbot N.J."/>
            <person name="Thon M."/>
            <person name="De vries R.P."/>
            <person name="Wiebenga A."/>
            <person name="Yadav J.S."/>
            <person name="Braun E.L."/>
            <person name="Baker S."/>
            <person name="Garre V."/>
            <person name="Horwitz B."/>
            <person name="Torres-Martinez S."/>
            <person name="Idnurm A."/>
            <person name="Herrera-Estrella A."/>
            <person name="Gabaldon T."/>
            <person name="Grigoriev I.V."/>
        </authorList>
    </citation>
    <scope>NUCLEOTIDE SEQUENCE [LARGE SCALE GENOMIC DNA]</scope>
    <source>
        <strain evidence="4">NRRL 1555(-)</strain>
    </source>
</reference>
<protein>
    <recommendedName>
        <fullName evidence="5">GST N-terminal domain-containing protein</fullName>
    </recommendedName>
</protein>
<dbReference type="InterPro" id="IPR004046">
    <property type="entry name" value="GST_C"/>
</dbReference>
<dbReference type="AlphaFoldDB" id="A0A167P4B9"/>
<dbReference type="InterPro" id="IPR036282">
    <property type="entry name" value="Glutathione-S-Trfase_C_sf"/>
</dbReference>
<sequence>MPITYKLYVFKLSLWAAVPRLLIAERGLEGIQEIEIDLSKGENYSPEFLAINPHATVPTLEVFRDGVRTDVLTDSISVSEYLNKLSGPKTEVPRPTDQGSKLLQRMHGEADVGNPLFFTSGTREELEFKKSIVVPFLEGRVEAWQEYRTQAPEHGQLYDHNIAQTQQLIGFYNGHADPSPLFAMNANQWKLGAEFLDTVESGLGNQGEYLEGPSYSLVDVHFTPYLFRLVAVKNELVFENRPKLKAYYDRIQARDSFSIFH</sequence>